<dbReference type="Pfam" id="PF04198">
    <property type="entry name" value="Sugar-bind"/>
    <property type="match status" value="1"/>
</dbReference>
<dbReference type="GO" id="GO:0030246">
    <property type="term" value="F:carbohydrate binding"/>
    <property type="evidence" value="ECO:0007669"/>
    <property type="project" value="InterPro"/>
</dbReference>
<dbReference type="PANTHER" id="PTHR34294">
    <property type="entry name" value="TRANSCRIPTIONAL REGULATOR-RELATED"/>
    <property type="match status" value="1"/>
</dbReference>
<feature type="domain" description="CggR N-terminal DNA binding" evidence="6">
    <location>
        <begin position="20"/>
        <end position="88"/>
    </location>
</feature>
<dbReference type="Gene3D" id="3.40.50.1360">
    <property type="match status" value="1"/>
</dbReference>
<evidence type="ECO:0000256" key="4">
    <source>
        <dbReference type="ARBA" id="ARBA00023163"/>
    </source>
</evidence>
<dbReference type="InterPro" id="IPR048715">
    <property type="entry name" value="CggR_N"/>
</dbReference>
<comment type="similarity">
    <text evidence="1">Belongs to the SorC transcriptional regulatory family.</text>
</comment>
<dbReference type="GO" id="GO:0003677">
    <property type="term" value="F:DNA binding"/>
    <property type="evidence" value="ECO:0007669"/>
    <property type="project" value="UniProtKB-KW"/>
</dbReference>
<evidence type="ECO:0000256" key="1">
    <source>
        <dbReference type="ARBA" id="ARBA00010466"/>
    </source>
</evidence>
<organism evidence="7 8">
    <name type="scientific">Lacicoccus qingdaonensis</name>
    <dbReference type="NCBI Taxonomy" id="576118"/>
    <lineage>
        <taxon>Bacteria</taxon>
        <taxon>Bacillati</taxon>
        <taxon>Bacillota</taxon>
        <taxon>Bacilli</taxon>
        <taxon>Bacillales</taxon>
        <taxon>Salinicoccaceae</taxon>
        <taxon>Lacicoccus</taxon>
    </lineage>
</organism>
<dbReference type="SUPFAM" id="SSF46785">
    <property type="entry name" value="Winged helix' DNA-binding domain"/>
    <property type="match status" value="1"/>
</dbReference>
<dbReference type="InterPro" id="IPR051054">
    <property type="entry name" value="SorC_transcr_regulators"/>
</dbReference>
<evidence type="ECO:0000313" key="7">
    <source>
        <dbReference type="EMBL" id="SDK97750.1"/>
    </source>
</evidence>
<dbReference type="InterPro" id="IPR007324">
    <property type="entry name" value="Sugar-bd_dom_put"/>
</dbReference>
<dbReference type="RefSeq" id="WP_092986810.1">
    <property type="nucleotide sequence ID" value="NZ_FNFY01000016.1"/>
</dbReference>
<keyword evidence="8" id="KW-1185">Reference proteome</keyword>
<gene>
    <name evidence="7" type="ORF">SAMN05216216_11625</name>
</gene>
<dbReference type="Proteomes" id="UP000199008">
    <property type="component" value="Unassembled WGS sequence"/>
</dbReference>
<keyword evidence="2" id="KW-0805">Transcription regulation</keyword>
<evidence type="ECO:0000313" key="8">
    <source>
        <dbReference type="Proteomes" id="UP000199008"/>
    </source>
</evidence>
<accession>A0A1G9GAP1</accession>
<sequence length="338" mass="37559">MWQRLIDIQKNIVPDILSHMLKRLDILSYIEAEQPIGRRTLARHLGMTERVLRREVEDLSQLNMIKVDAKGISISESGRQTLKDVEPFLTLIESRNDLAAKLKLQYPLKDIFVVRGDADQNEMVKEELARLMAEELTGNLFKNAIVSVAGGSTMALVSKFLRPKHEGLLFVPARGGLGEDVAFQANSIVSHLAEVTSGQHRVLYAPDSISKASLESLKEEPMVREIIDLNSRSSMVIHGIGDALQMARRRNVTQEVMSKLDGEKAVGEAFGFYFDADGNIVHKVKTIGLQLEDLENKESIFAVAGGDSKKEAVKAYLKFAPQNTILFIDEAVAQHLLG</sequence>
<dbReference type="AlphaFoldDB" id="A0A1G9GAP1"/>
<evidence type="ECO:0000256" key="2">
    <source>
        <dbReference type="ARBA" id="ARBA00023015"/>
    </source>
</evidence>
<proteinExistence type="inferred from homology"/>
<dbReference type="PANTHER" id="PTHR34294:SF5">
    <property type="entry name" value="CENTRAL GLYCOLYTIC GENES REGULATOR"/>
    <property type="match status" value="1"/>
</dbReference>
<dbReference type="InterPro" id="IPR036388">
    <property type="entry name" value="WH-like_DNA-bd_sf"/>
</dbReference>
<dbReference type="Gene3D" id="1.10.10.10">
    <property type="entry name" value="Winged helix-like DNA-binding domain superfamily/Winged helix DNA-binding domain"/>
    <property type="match status" value="1"/>
</dbReference>
<dbReference type="OrthoDB" id="9793820at2"/>
<dbReference type="SUPFAM" id="SSF100950">
    <property type="entry name" value="NagB/RpiA/CoA transferase-like"/>
    <property type="match status" value="1"/>
</dbReference>
<dbReference type="EMBL" id="FNFY01000016">
    <property type="protein sequence ID" value="SDK97750.1"/>
    <property type="molecule type" value="Genomic_DNA"/>
</dbReference>
<dbReference type="InterPro" id="IPR036390">
    <property type="entry name" value="WH_DNA-bd_sf"/>
</dbReference>
<keyword evidence="4" id="KW-0804">Transcription</keyword>
<dbReference type="Pfam" id="PF21715">
    <property type="entry name" value="CggR_N"/>
    <property type="match status" value="1"/>
</dbReference>
<protein>
    <submittedName>
        <fullName evidence="7">Central glycolytic genes regulator</fullName>
    </submittedName>
</protein>
<feature type="domain" description="Sugar-binding" evidence="5">
    <location>
        <begin position="94"/>
        <end position="337"/>
    </location>
</feature>
<dbReference type="InterPro" id="IPR037171">
    <property type="entry name" value="NagB/RpiA_transferase-like"/>
</dbReference>
<evidence type="ECO:0000259" key="5">
    <source>
        <dbReference type="Pfam" id="PF04198"/>
    </source>
</evidence>
<keyword evidence="3" id="KW-0238">DNA-binding</keyword>
<evidence type="ECO:0000256" key="3">
    <source>
        <dbReference type="ARBA" id="ARBA00023125"/>
    </source>
</evidence>
<dbReference type="STRING" id="576118.SAMN05216216_11625"/>
<evidence type="ECO:0000259" key="6">
    <source>
        <dbReference type="Pfam" id="PF21715"/>
    </source>
</evidence>
<name>A0A1G9GAP1_9BACL</name>
<reference evidence="8" key="1">
    <citation type="submission" date="2016-10" db="EMBL/GenBank/DDBJ databases">
        <authorList>
            <person name="Varghese N."/>
            <person name="Submissions S."/>
        </authorList>
    </citation>
    <scope>NUCLEOTIDE SEQUENCE [LARGE SCALE GENOMIC DNA]</scope>
    <source>
        <strain evidence="8">CGMCC 1.8895</strain>
    </source>
</reference>